<name>A0AAX2IKZ0_9FLAO</name>
<protein>
    <submittedName>
        <fullName evidence="2">Uncharacterized protein</fullName>
    </submittedName>
</protein>
<comment type="caution">
    <text evidence="2">The sequence shown here is derived from an EMBL/GenBank/DDBJ whole genome shotgun (WGS) entry which is preliminary data.</text>
</comment>
<dbReference type="RefSeq" id="WP_079464054.1">
    <property type="nucleotide sequence ID" value="NZ_CP033934.1"/>
</dbReference>
<gene>
    <name evidence="2" type="ORF">NCTC11212_01729</name>
    <name evidence="1" type="ORF">SAMN05421800_102106</name>
</gene>
<dbReference type="AlphaFoldDB" id="A0AAX2IKZ0"/>
<evidence type="ECO:0000313" key="3">
    <source>
        <dbReference type="Proteomes" id="UP000190669"/>
    </source>
</evidence>
<dbReference type="Proteomes" id="UP000190669">
    <property type="component" value="Unassembled WGS sequence"/>
</dbReference>
<reference evidence="1 3" key="1">
    <citation type="submission" date="2017-02" db="EMBL/GenBank/DDBJ databases">
        <authorList>
            <person name="Varghese N."/>
            <person name="Submissions S."/>
        </authorList>
    </citation>
    <scope>NUCLEOTIDE SEQUENCE [LARGE SCALE GENOMIC DNA]</scope>
    <source>
        <strain evidence="1 3">DSM 16775</strain>
    </source>
</reference>
<dbReference type="KEGG" id="cbp:EB354_14855"/>
<dbReference type="EMBL" id="UAVR01000008">
    <property type="protein sequence ID" value="SQA89163.1"/>
    <property type="molecule type" value="Genomic_DNA"/>
</dbReference>
<accession>A0AAX2IKZ0</accession>
<organism evidence="2 4">
    <name type="scientific">Chryseobacterium balustinum</name>
    <dbReference type="NCBI Taxonomy" id="246"/>
    <lineage>
        <taxon>Bacteria</taxon>
        <taxon>Pseudomonadati</taxon>
        <taxon>Bacteroidota</taxon>
        <taxon>Flavobacteriia</taxon>
        <taxon>Flavobacteriales</taxon>
        <taxon>Weeksellaceae</taxon>
        <taxon>Chryseobacterium group</taxon>
        <taxon>Chryseobacterium</taxon>
    </lineage>
</organism>
<dbReference type="Proteomes" id="UP000251937">
    <property type="component" value="Unassembled WGS sequence"/>
</dbReference>
<reference evidence="2 4" key="2">
    <citation type="submission" date="2018-06" db="EMBL/GenBank/DDBJ databases">
        <authorList>
            <consortium name="Pathogen Informatics"/>
            <person name="Doyle S."/>
        </authorList>
    </citation>
    <scope>NUCLEOTIDE SEQUENCE [LARGE SCALE GENOMIC DNA]</scope>
    <source>
        <strain evidence="2 4">NCTC11212</strain>
    </source>
</reference>
<evidence type="ECO:0000313" key="2">
    <source>
        <dbReference type="EMBL" id="SQA89163.1"/>
    </source>
</evidence>
<evidence type="ECO:0000313" key="4">
    <source>
        <dbReference type="Proteomes" id="UP000251937"/>
    </source>
</evidence>
<sequence>MGLDYSINTFVKKEKLENSLSWLNQNSTGDDRVALRLDNGDYVDILGDYFKNESQKINKEKIIYNINDINFSTSLIFDVDPEIFATFYNPYCSDPIADFKEYFEDRYLGNGKISIGFFDASINKHKDDDIYMLSFGAVTTKMSAMLNESLSVRNWLHEFSKISDSILTFIYLESSGDKIVFYKGEKIEIQIEDEKRNIKLEDLEENYLDEYYKLTQHLYL</sequence>
<dbReference type="EMBL" id="FUZE01000002">
    <property type="protein sequence ID" value="SKB47547.1"/>
    <property type="molecule type" value="Genomic_DNA"/>
</dbReference>
<evidence type="ECO:0000313" key="1">
    <source>
        <dbReference type="EMBL" id="SKB47547.1"/>
    </source>
</evidence>
<proteinExistence type="predicted"/>
<keyword evidence="3" id="KW-1185">Reference proteome</keyword>